<evidence type="ECO:0000256" key="1">
    <source>
        <dbReference type="ARBA" id="ARBA00008950"/>
    </source>
</evidence>
<dbReference type="OrthoDB" id="5380073at2"/>
<accession>A0A1G5ELM5</accession>
<protein>
    <submittedName>
        <fullName evidence="3">Calcineurin-like phosphoesterase superfamily protein</fullName>
    </submittedName>
</protein>
<dbReference type="SUPFAM" id="SSF56300">
    <property type="entry name" value="Metallo-dependent phosphatases"/>
    <property type="match status" value="1"/>
</dbReference>
<dbReference type="Pfam" id="PF12850">
    <property type="entry name" value="Metallophos_2"/>
    <property type="match status" value="1"/>
</dbReference>
<dbReference type="CDD" id="cd07390">
    <property type="entry name" value="MPP_AQ1575"/>
    <property type="match status" value="1"/>
</dbReference>
<dbReference type="Gene3D" id="3.60.21.10">
    <property type="match status" value="1"/>
</dbReference>
<proteinExistence type="inferred from homology"/>
<dbReference type="InterPro" id="IPR029052">
    <property type="entry name" value="Metallo-depent_PP-like"/>
</dbReference>
<reference evidence="4" key="1">
    <citation type="submission" date="2016-10" db="EMBL/GenBank/DDBJ databases">
        <authorList>
            <person name="Varghese N."/>
            <person name="Submissions S."/>
        </authorList>
    </citation>
    <scope>NUCLEOTIDE SEQUENCE [LARGE SCALE GENOMIC DNA]</scope>
    <source>
        <strain evidence="4">CGMCC 1.7666</strain>
    </source>
</reference>
<organism evidence="3 4">
    <name type="scientific">Microvirga guangxiensis</name>
    <dbReference type="NCBI Taxonomy" id="549386"/>
    <lineage>
        <taxon>Bacteria</taxon>
        <taxon>Pseudomonadati</taxon>
        <taxon>Pseudomonadota</taxon>
        <taxon>Alphaproteobacteria</taxon>
        <taxon>Hyphomicrobiales</taxon>
        <taxon>Methylobacteriaceae</taxon>
        <taxon>Microvirga</taxon>
    </lineage>
</organism>
<dbReference type="Proteomes" id="UP000199569">
    <property type="component" value="Unassembled WGS sequence"/>
</dbReference>
<sequence length="172" mass="19698">MAIFFTSDTHFGDPRVLRIDKRPFETVAEHDEALIANWNETVSADDEIWHLGDFALHARPERIEELLSLLNGRKHLITGNNDGEATIKAKGWESVQAYAELALEGRAVVMCHYAFRTWKNMGRGWIDLHGHSHGKLKPQTRQYDVGVDAWNFRPVTLETILSTKRRRTPSHA</sequence>
<gene>
    <name evidence="3" type="ORF">SAMN02927923_01035</name>
</gene>
<dbReference type="InterPro" id="IPR024654">
    <property type="entry name" value="Calcineurin-like_PHP_lpxH"/>
</dbReference>
<comment type="similarity">
    <text evidence="1">Belongs to the metallophosphoesterase superfamily. YfcE family.</text>
</comment>
<evidence type="ECO:0000313" key="4">
    <source>
        <dbReference type="Proteomes" id="UP000199569"/>
    </source>
</evidence>
<dbReference type="STRING" id="549386.SAMN02927923_01035"/>
<keyword evidence="4" id="KW-1185">Reference proteome</keyword>
<dbReference type="EMBL" id="FMVJ01000003">
    <property type="protein sequence ID" value="SCY27889.1"/>
    <property type="molecule type" value="Genomic_DNA"/>
</dbReference>
<feature type="domain" description="Calcineurin-like phosphoesterase" evidence="2">
    <location>
        <begin position="1"/>
        <end position="133"/>
    </location>
</feature>
<evidence type="ECO:0000313" key="3">
    <source>
        <dbReference type="EMBL" id="SCY27889.1"/>
    </source>
</evidence>
<evidence type="ECO:0000259" key="2">
    <source>
        <dbReference type="Pfam" id="PF12850"/>
    </source>
</evidence>
<dbReference type="AlphaFoldDB" id="A0A1G5ELM5"/>
<name>A0A1G5ELM5_9HYPH</name>
<dbReference type="RefSeq" id="WP_091131163.1">
    <property type="nucleotide sequence ID" value="NZ_FMVJ01000003.1"/>
</dbReference>